<evidence type="ECO:0000313" key="1">
    <source>
        <dbReference type="EMBL" id="KAL2742417.1"/>
    </source>
</evidence>
<dbReference type="AlphaFoldDB" id="A0ABD2CBI7"/>
<proteinExistence type="predicted"/>
<organism evidence="1 2">
    <name type="scientific">Vespula maculifrons</name>
    <name type="common">Eastern yellow jacket</name>
    <name type="synonym">Wasp</name>
    <dbReference type="NCBI Taxonomy" id="7453"/>
    <lineage>
        <taxon>Eukaryota</taxon>
        <taxon>Metazoa</taxon>
        <taxon>Ecdysozoa</taxon>
        <taxon>Arthropoda</taxon>
        <taxon>Hexapoda</taxon>
        <taxon>Insecta</taxon>
        <taxon>Pterygota</taxon>
        <taxon>Neoptera</taxon>
        <taxon>Endopterygota</taxon>
        <taxon>Hymenoptera</taxon>
        <taxon>Apocrita</taxon>
        <taxon>Aculeata</taxon>
        <taxon>Vespoidea</taxon>
        <taxon>Vespidae</taxon>
        <taxon>Vespinae</taxon>
        <taxon>Vespula</taxon>
    </lineage>
</organism>
<accession>A0ABD2CBI7</accession>
<reference evidence="1 2" key="1">
    <citation type="journal article" date="2024" name="Ann. Entomol. Soc. Am.">
        <title>Genomic analyses of the southern and eastern yellowjacket wasps (Hymenoptera: Vespidae) reveal evolutionary signatures of social life.</title>
        <authorList>
            <person name="Catto M.A."/>
            <person name="Caine P.B."/>
            <person name="Orr S.E."/>
            <person name="Hunt B.G."/>
            <person name="Goodisman M.A.D."/>
        </authorList>
    </citation>
    <scope>NUCLEOTIDE SEQUENCE [LARGE SCALE GENOMIC DNA]</scope>
    <source>
        <strain evidence="1">232</strain>
        <tissue evidence="1">Head and thorax</tissue>
    </source>
</reference>
<sequence>YGWPHSDAPKHVIEFSNFHLQCTDALVRIPFHASYPADIKSLKSATANISKDREGHRARATTAGAAAATATATAPAEPVEALAAPVAALAAPATLTELRKITEYDLEIGLFGKSEDIRDVYRQTQADGRRTLAEGKLFDETRDRNGKCLVASIRKVYRRLMEGSKCAKRNPIVFSPFCVTLRTDKETEKNRAEKFISNNEQIPGFRNDHYVFTFVVSYVPRMRFDEKMYNHRCESHKILCDRGNVAVK</sequence>
<dbReference type="Proteomes" id="UP001607303">
    <property type="component" value="Unassembled WGS sequence"/>
</dbReference>
<feature type="non-terminal residue" evidence="1">
    <location>
        <position position="1"/>
    </location>
</feature>
<protein>
    <submittedName>
        <fullName evidence="1">Uncharacterized protein</fullName>
    </submittedName>
</protein>
<keyword evidence="2" id="KW-1185">Reference proteome</keyword>
<evidence type="ECO:0000313" key="2">
    <source>
        <dbReference type="Proteomes" id="UP001607303"/>
    </source>
</evidence>
<comment type="caution">
    <text evidence="1">The sequence shown here is derived from an EMBL/GenBank/DDBJ whole genome shotgun (WGS) entry which is preliminary data.</text>
</comment>
<gene>
    <name evidence="1" type="ORF">V1477_010046</name>
</gene>
<name>A0ABD2CBI7_VESMC</name>
<dbReference type="EMBL" id="JAYRBN010000058">
    <property type="protein sequence ID" value="KAL2742417.1"/>
    <property type="molecule type" value="Genomic_DNA"/>
</dbReference>